<dbReference type="GO" id="GO:0016705">
    <property type="term" value="F:oxidoreductase activity, acting on paired donors, with incorporation or reduction of molecular oxygen"/>
    <property type="evidence" value="ECO:0007669"/>
    <property type="project" value="InterPro"/>
</dbReference>
<evidence type="ECO:0000256" key="3">
    <source>
        <dbReference type="ARBA" id="ARBA00022617"/>
    </source>
</evidence>
<comment type="similarity">
    <text evidence="2 8">Belongs to the cytochrome P450 family.</text>
</comment>
<evidence type="ECO:0000256" key="1">
    <source>
        <dbReference type="ARBA" id="ARBA00001971"/>
    </source>
</evidence>
<proteinExistence type="inferred from homology"/>
<dbReference type="AlphaFoldDB" id="A0A2K3MC31"/>
<dbReference type="GO" id="GO:0006629">
    <property type="term" value="P:lipid metabolic process"/>
    <property type="evidence" value="ECO:0007669"/>
    <property type="project" value="UniProtKB-ARBA"/>
</dbReference>
<keyword evidence="6 8" id="KW-0408">Iron</keyword>
<dbReference type="Gene3D" id="1.10.630.10">
    <property type="entry name" value="Cytochrome P450"/>
    <property type="match status" value="1"/>
</dbReference>
<keyword evidence="5 8" id="KW-0560">Oxidoreductase</keyword>
<dbReference type="SUPFAM" id="SSF48264">
    <property type="entry name" value="Cytochrome P450"/>
    <property type="match status" value="1"/>
</dbReference>
<keyword evidence="4 8" id="KW-0479">Metal-binding</keyword>
<comment type="cofactor">
    <cofactor evidence="1">
        <name>heme</name>
        <dbReference type="ChEBI" id="CHEBI:30413"/>
    </cofactor>
</comment>
<gene>
    <name evidence="9" type="ORF">L195_g044447</name>
</gene>
<dbReference type="Proteomes" id="UP000236291">
    <property type="component" value="Unassembled WGS sequence"/>
</dbReference>
<evidence type="ECO:0000256" key="4">
    <source>
        <dbReference type="ARBA" id="ARBA00022723"/>
    </source>
</evidence>
<keyword evidence="7 8" id="KW-0503">Monooxygenase</keyword>
<organism evidence="9 10">
    <name type="scientific">Trifolium pratense</name>
    <name type="common">Red clover</name>
    <dbReference type="NCBI Taxonomy" id="57577"/>
    <lineage>
        <taxon>Eukaryota</taxon>
        <taxon>Viridiplantae</taxon>
        <taxon>Streptophyta</taxon>
        <taxon>Embryophyta</taxon>
        <taxon>Tracheophyta</taxon>
        <taxon>Spermatophyta</taxon>
        <taxon>Magnoliopsida</taxon>
        <taxon>eudicotyledons</taxon>
        <taxon>Gunneridae</taxon>
        <taxon>Pentapetalae</taxon>
        <taxon>rosids</taxon>
        <taxon>fabids</taxon>
        <taxon>Fabales</taxon>
        <taxon>Fabaceae</taxon>
        <taxon>Papilionoideae</taxon>
        <taxon>50 kb inversion clade</taxon>
        <taxon>NPAAA clade</taxon>
        <taxon>Hologalegina</taxon>
        <taxon>IRL clade</taxon>
        <taxon>Trifolieae</taxon>
        <taxon>Trifolium</taxon>
    </lineage>
</organism>
<dbReference type="InterPro" id="IPR036396">
    <property type="entry name" value="Cyt_P450_sf"/>
</dbReference>
<name>A0A2K3MC31_TRIPR</name>
<evidence type="ECO:0000313" key="10">
    <source>
        <dbReference type="Proteomes" id="UP000236291"/>
    </source>
</evidence>
<accession>A0A2K3MC31</accession>
<comment type="caution">
    <text evidence="9">The sequence shown here is derived from an EMBL/GenBank/DDBJ whole genome shotgun (WGS) entry which is preliminary data.</text>
</comment>
<dbReference type="GO" id="GO:0004497">
    <property type="term" value="F:monooxygenase activity"/>
    <property type="evidence" value="ECO:0007669"/>
    <property type="project" value="UniProtKB-KW"/>
</dbReference>
<dbReference type="InterPro" id="IPR001128">
    <property type="entry name" value="Cyt_P450"/>
</dbReference>
<dbReference type="PANTHER" id="PTHR24296">
    <property type="entry name" value="CYTOCHROME P450"/>
    <property type="match status" value="1"/>
</dbReference>
<evidence type="ECO:0000256" key="6">
    <source>
        <dbReference type="ARBA" id="ARBA00023004"/>
    </source>
</evidence>
<evidence type="ECO:0000256" key="2">
    <source>
        <dbReference type="ARBA" id="ARBA00010617"/>
    </source>
</evidence>
<keyword evidence="3 8" id="KW-0349">Heme</keyword>
<dbReference type="InterPro" id="IPR017972">
    <property type="entry name" value="Cyt_P450_CS"/>
</dbReference>
<dbReference type="Pfam" id="PF00067">
    <property type="entry name" value="p450"/>
    <property type="match status" value="1"/>
</dbReference>
<sequence>VVEDDTFPDGTVLKKGTKVVYAIYAMGRMESIWGKDCREFKPERWLKDGHFMSESAYKFTAFNGGPRLCLGKDFAYYQMKYVAASIIYRYHVKVVENHPVEPKIALTMYMKHGIKVNLYKRDAAEIQK</sequence>
<evidence type="ECO:0000313" key="9">
    <source>
        <dbReference type="EMBL" id="PNX88344.1"/>
    </source>
</evidence>
<reference evidence="9 10" key="1">
    <citation type="journal article" date="2014" name="Am. J. Bot.">
        <title>Genome assembly and annotation for red clover (Trifolium pratense; Fabaceae).</title>
        <authorList>
            <person name="Istvanek J."/>
            <person name="Jaros M."/>
            <person name="Krenek A."/>
            <person name="Repkova J."/>
        </authorList>
    </citation>
    <scope>NUCLEOTIDE SEQUENCE [LARGE SCALE GENOMIC DNA]</scope>
    <source>
        <strain evidence="10">cv. Tatra</strain>
        <tissue evidence="9">Young leaves</tissue>
    </source>
</reference>
<reference evidence="9 10" key="2">
    <citation type="journal article" date="2017" name="Front. Plant Sci.">
        <title>Gene Classification and Mining of Molecular Markers Useful in Red Clover (Trifolium pratense) Breeding.</title>
        <authorList>
            <person name="Istvanek J."/>
            <person name="Dluhosova J."/>
            <person name="Dluhos P."/>
            <person name="Patkova L."/>
            <person name="Nedelnik J."/>
            <person name="Repkova J."/>
        </authorList>
    </citation>
    <scope>NUCLEOTIDE SEQUENCE [LARGE SCALE GENOMIC DNA]</scope>
    <source>
        <strain evidence="10">cv. Tatra</strain>
        <tissue evidence="9">Young leaves</tissue>
    </source>
</reference>
<dbReference type="EMBL" id="ASHM01056293">
    <property type="protein sequence ID" value="PNX88344.1"/>
    <property type="molecule type" value="Genomic_DNA"/>
</dbReference>
<evidence type="ECO:0000256" key="8">
    <source>
        <dbReference type="RuleBase" id="RU000461"/>
    </source>
</evidence>
<dbReference type="PROSITE" id="PS00086">
    <property type="entry name" value="CYTOCHROME_P450"/>
    <property type="match status" value="1"/>
</dbReference>
<evidence type="ECO:0000256" key="7">
    <source>
        <dbReference type="ARBA" id="ARBA00023033"/>
    </source>
</evidence>
<feature type="non-terminal residue" evidence="9">
    <location>
        <position position="1"/>
    </location>
</feature>
<dbReference type="ExpressionAtlas" id="A0A2K3MC31">
    <property type="expression patterns" value="baseline"/>
</dbReference>
<protein>
    <submittedName>
        <fullName evidence="9">Cytochrome p450 86b1-like protein</fullName>
    </submittedName>
</protein>
<dbReference type="GO" id="GO:0005506">
    <property type="term" value="F:iron ion binding"/>
    <property type="evidence" value="ECO:0007669"/>
    <property type="project" value="InterPro"/>
</dbReference>
<dbReference type="GO" id="GO:0020037">
    <property type="term" value="F:heme binding"/>
    <property type="evidence" value="ECO:0007669"/>
    <property type="project" value="InterPro"/>
</dbReference>
<evidence type="ECO:0000256" key="5">
    <source>
        <dbReference type="ARBA" id="ARBA00023002"/>
    </source>
</evidence>